<reference evidence="7 8" key="1">
    <citation type="submission" date="2020-04" db="EMBL/GenBank/DDBJ databases">
        <title>Genome sequence for Sphingorhabdus sp. strain M1.</title>
        <authorList>
            <person name="Park S.-J."/>
        </authorList>
    </citation>
    <scope>NUCLEOTIDE SEQUENCE [LARGE SCALE GENOMIC DNA]</scope>
    <source>
        <strain evidence="7 8">JK6</strain>
    </source>
</reference>
<evidence type="ECO:0000259" key="6">
    <source>
        <dbReference type="Pfam" id="PF00425"/>
    </source>
</evidence>
<dbReference type="Proteomes" id="UP000501600">
    <property type="component" value="Chromosome"/>
</dbReference>
<dbReference type="InterPro" id="IPR018300">
    <property type="entry name" value="Aminotrans_IV_CS"/>
</dbReference>
<evidence type="ECO:0000313" key="8">
    <source>
        <dbReference type="Proteomes" id="UP000501600"/>
    </source>
</evidence>
<dbReference type="AlphaFoldDB" id="A0A6H2DL98"/>
<dbReference type="PROSITE" id="PS00770">
    <property type="entry name" value="AA_TRANSFER_CLASS_4"/>
    <property type="match status" value="1"/>
</dbReference>
<keyword evidence="7" id="KW-0808">Transferase</keyword>
<dbReference type="InterPro" id="IPR005802">
    <property type="entry name" value="ADC_synth_comp_1"/>
</dbReference>
<keyword evidence="7" id="KW-0032">Aminotransferase</keyword>
<comment type="similarity">
    <text evidence="2">Belongs to the class-IV pyridoxal-phosphate-dependent aminotransferase family.</text>
</comment>
<organism evidence="7 8">
    <name type="scientific">Parasphingorhabdus halotolerans</name>
    <dbReference type="NCBI Taxonomy" id="2725558"/>
    <lineage>
        <taxon>Bacteria</taxon>
        <taxon>Pseudomonadati</taxon>
        <taxon>Pseudomonadota</taxon>
        <taxon>Alphaproteobacteria</taxon>
        <taxon>Sphingomonadales</taxon>
        <taxon>Sphingomonadaceae</taxon>
        <taxon>Parasphingorhabdus</taxon>
    </lineage>
</organism>
<dbReference type="Pfam" id="PF01063">
    <property type="entry name" value="Aminotran_4"/>
    <property type="match status" value="1"/>
</dbReference>
<dbReference type="GO" id="GO:0046820">
    <property type="term" value="F:4-amino-4-deoxychorismate synthase activity"/>
    <property type="evidence" value="ECO:0007669"/>
    <property type="project" value="TreeGrafter"/>
</dbReference>
<dbReference type="InterPro" id="IPR043131">
    <property type="entry name" value="BCAT-like_N"/>
</dbReference>
<dbReference type="PANTHER" id="PTHR11236">
    <property type="entry name" value="AMINOBENZOATE/ANTHRANILATE SYNTHASE"/>
    <property type="match status" value="1"/>
</dbReference>
<dbReference type="GO" id="GO:0000162">
    <property type="term" value="P:L-tryptophan biosynthetic process"/>
    <property type="evidence" value="ECO:0007669"/>
    <property type="project" value="TreeGrafter"/>
</dbReference>
<accession>A0A6H2DL98</accession>
<evidence type="ECO:0000256" key="5">
    <source>
        <dbReference type="RuleBase" id="RU004516"/>
    </source>
</evidence>
<evidence type="ECO:0000313" key="7">
    <source>
        <dbReference type="EMBL" id="QJB68917.1"/>
    </source>
</evidence>
<evidence type="ECO:0000256" key="4">
    <source>
        <dbReference type="ARBA" id="ARBA00022898"/>
    </source>
</evidence>
<proteinExistence type="inferred from homology"/>
<evidence type="ECO:0000256" key="2">
    <source>
        <dbReference type="ARBA" id="ARBA00009320"/>
    </source>
</evidence>
<dbReference type="SUPFAM" id="SSF56752">
    <property type="entry name" value="D-aminoacid aminotransferase-like PLP-dependent enzymes"/>
    <property type="match status" value="1"/>
</dbReference>
<dbReference type="PANTHER" id="PTHR11236:SF50">
    <property type="entry name" value="AMINODEOXYCHORISMATE SYNTHASE COMPONENT 1"/>
    <property type="match status" value="1"/>
</dbReference>
<dbReference type="InterPro" id="IPR043132">
    <property type="entry name" value="BCAT-like_C"/>
</dbReference>
<name>A0A6H2DL98_9SPHN</name>
<evidence type="ECO:0000256" key="1">
    <source>
        <dbReference type="ARBA" id="ARBA00001933"/>
    </source>
</evidence>
<dbReference type="Pfam" id="PF00425">
    <property type="entry name" value="Chorismate_bind"/>
    <property type="match status" value="1"/>
</dbReference>
<dbReference type="Gene3D" id="3.20.10.10">
    <property type="entry name" value="D-amino Acid Aminotransferase, subunit A, domain 2"/>
    <property type="match status" value="1"/>
</dbReference>
<feature type="domain" description="Chorismate-utilising enzyme C-terminal" evidence="6">
    <location>
        <begin position="122"/>
        <end position="381"/>
    </location>
</feature>
<keyword evidence="4 5" id="KW-0663">Pyridoxal phosphate</keyword>
<gene>
    <name evidence="7" type="primary">pabB</name>
    <name evidence="7" type="ORF">HF685_06200</name>
</gene>
<dbReference type="InterPro" id="IPR019999">
    <property type="entry name" value="Anth_synth_I-like"/>
</dbReference>
<dbReference type="Gene3D" id="3.60.120.10">
    <property type="entry name" value="Anthranilate synthase"/>
    <property type="match status" value="1"/>
</dbReference>
<dbReference type="RefSeq" id="WP_168818759.1">
    <property type="nucleotide sequence ID" value="NZ_CP051217.1"/>
</dbReference>
<dbReference type="NCBIfam" id="TIGR00553">
    <property type="entry name" value="pabB"/>
    <property type="match status" value="1"/>
</dbReference>
<sequence length="602" mass="64851">MLGKTPFILLDDARDEGASPTRLYADPVDIIEARSMEGMEASLGKVAEAQRSGFHVAGYMSYEAGLALEGRLEGRLPEALPTPLAWFGIFKNYSELDSPTLLKNLADPAGAWLGELKPDIARAAYDAAFAKVKDYILAGDIYQANLTFRATARYAGHPLALYAAVRNRAKAGYGGVVFDGSNWMLSFSPELFFALKHGRITAKPMKGTAARVKDKAADLLVQTEMLNDPKQRAENLMIVDLLRNDLSRVAEQGSVKVPQLFHVETYPTIHTMTSTVTAKLKGGLGAVDVLRTIFPCGSITGAPKIRAMEIIDELEPDPRGIYCGSIGRIDPNGDAAFNVAIRTFHLGRNEGGGDKKLSIGLGSGIVADSNGDEEWRECLAKGRFAKVGAETGGAPIVDLIETMAFDPASGIARLEAHLERMKASAAALEYEFDRHAARNTIQAVTFHQEQPAIVRLMLAKSGAIAIELKPMPAPLAEPVPCQLVPMQADASDYRLHHKTTDRRVYDIDHVEGGLGAGVHPIFVDSKGFVTEGAIWNVFVERGGKLLTPALERGVLPGVLRAELLASGQAVEADLTAEDLVDGFLVGNSVRGLMQGNLNTQRP</sequence>
<keyword evidence="8" id="KW-1185">Reference proteome</keyword>
<dbReference type="GO" id="GO:0009396">
    <property type="term" value="P:folic acid-containing compound biosynthetic process"/>
    <property type="evidence" value="ECO:0007669"/>
    <property type="project" value="InterPro"/>
</dbReference>
<comment type="cofactor">
    <cofactor evidence="1 5">
        <name>pyridoxal 5'-phosphate</name>
        <dbReference type="ChEBI" id="CHEBI:597326"/>
    </cofactor>
</comment>
<dbReference type="PRINTS" id="PR00095">
    <property type="entry name" value="ANTSNTHASEI"/>
</dbReference>
<dbReference type="SUPFAM" id="SSF56322">
    <property type="entry name" value="ADC synthase"/>
    <property type="match status" value="1"/>
</dbReference>
<dbReference type="InterPro" id="IPR015890">
    <property type="entry name" value="Chorismate_C"/>
</dbReference>
<evidence type="ECO:0000256" key="3">
    <source>
        <dbReference type="ARBA" id="ARBA00014472"/>
    </source>
</evidence>
<protein>
    <recommendedName>
        <fullName evidence="3">Probable branched-chain-amino-acid aminotransferase</fullName>
    </recommendedName>
</protein>
<dbReference type="EMBL" id="CP051217">
    <property type="protein sequence ID" value="QJB68917.1"/>
    <property type="molecule type" value="Genomic_DNA"/>
</dbReference>
<dbReference type="Gene3D" id="3.30.470.10">
    <property type="match status" value="1"/>
</dbReference>
<dbReference type="InterPro" id="IPR001544">
    <property type="entry name" value="Aminotrans_IV"/>
</dbReference>
<dbReference type="InterPro" id="IPR036038">
    <property type="entry name" value="Aminotransferase-like"/>
</dbReference>
<dbReference type="KEGG" id="phao:HF685_06200"/>
<dbReference type="InterPro" id="IPR005801">
    <property type="entry name" value="ADC_synthase"/>
</dbReference>